<comment type="caution">
    <text evidence="10">The sequence shown here is derived from an EMBL/GenBank/DDBJ whole genome shotgun (WGS) entry which is preliminary data.</text>
</comment>
<comment type="subcellular location">
    <subcellularLocation>
        <location evidence="1">Cell membrane</location>
        <topology evidence="1">Multi-pass membrane protein</topology>
    </subcellularLocation>
</comment>
<feature type="transmembrane region" description="Helical" evidence="8">
    <location>
        <begin position="44"/>
        <end position="62"/>
    </location>
</feature>
<feature type="transmembrane region" description="Helical" evidence="8">
    <location>
        <begin position="209"/>
        <end position="231"/>
    </location>
</feature>
<feature type="transmembrane region" description="Helical" evidence="8">
    <location>
        <begin position="7"/>
        <end position="24"/>
    </location>
</feature>
<evidence type="ECO:0000256" key="7">
    <source>
        <dbReference type="ARBA" id="ARBA00023136"/>
    </source>
</evidence>
<dbReference type="Proteomes" id="UP000257014">
    <property type="component" value="Unassembled WGS sequence"/>
</dbReference>
<dbReference type="InterPro" id="IPR011701">
    <property type="entry name" value="MFS"/>
</dbReference>
<evidence type="ECO:0000256" key="1">
    <source>
        <dbReference type="ARBA" id="ARBA00004651"/>
    </source>
</evidence>
<dbReference type="InterPro" id="IPR036259">
    <property type="entry name" value="MFS_trans_sf"/>
</dbReference>
<evidence type="ECO:0000256" key="5">
    <source>
        <dbReference type="ARBA" id="ARBA00022692"/>
    </source>
</evidence>
<feature type="transmembrane region" description="Helical" evidence="8">
    <location>
        <begin position="74"/>
        <end position="93"/>
    </location>
</feature>
<protein>
    <submittedName>
        <fullName evidence="10">MFS transporter</fullName>
    </submittedName>
</protein>
<dbReference type="EMBL" id="QEWE01000018">
    <property type="protein sequence ID" value="REJ28073.1"/>
    <property type="molecule type" value="Genomic_DNA"/>
</dbReference>
<keyword evidence="3" id="KW-0813">Transport</keyword>
<dbReference type="InterPro" id="IPR020846">
    <property type="entry name" value="MFS_dom"/>
</dbReference>
<dbReference type="Gene3D" id="1.20.1250.20">
    <property type="entry name" value="MFS general substrate transporter like domains"/>
    <property type="match status" value="1"/>
</dbReference>
<evidence type="ECO:0000256" key="4">
    <source>
        <dbReference type="ARBA" id="ARBA00022475"/>
    </source>
</evidence>
<keyword evidence="4" id="KW-1003">Cell membrane</keyword>
<feature type="transmembrane region" description="Helical" evidence="8">
    <location>
        <begin position="99"/>
        <end position="119"/>
    </location>
</feature>
<feature type="domain" description="Major facilitator superfamily (MFS) profile" evidence="9">
    <location>
        <begin position="8"/>
        <end position="374"/>
    </location>
</feature>
<reference evidence="10 11" key="1">
    <citation type="submission" date="2018-03" db="EMBL/GenBank/DDBJ databases">
        <authorList>
            <person name="Keele B.F."/>
        </authorList>
    </citation>
    <scope>NUCLEOTIDE SEQUENCE [LARGE SCALE GENOMIC DNA]</scope>
    <source>
        <strain evidence="10">ZCTH4_d</strain>
    </source>
</reference>
<feature type="transmembrane region" description="Helical" evidence="8">
    <location>
        <begin position="329"/>
        <end position="348"/>
    </location>
</feature>
<keyword evidence="5 8" id="KW-0812">Transmembrane</keyword>
<accession>A0A3E0K3I5</accession>
<proteinExistence type="inferred from homology"/>
<keyword evidence="7 8" id="KW-0472">Membrane</keyword>
<dbReference type="GO" id="GO:0005886">
    <property type="term" value="C:plasma membrane"/>
    <property type="evidence" value="ECO:0007669"/>
    <property type="project" value="UniProtKB-SubCell"/>
</dbReference>
<dbReference type="GO" id="GO:0022857">
    <property type="term" value="F:transmembrane transporter activity"/>
    <property type="evidence" value="ECO:0007669"/>
    <property type="project" value="InterPro"/>
</dbReference>
<feature type="transmembrane region" description="Helical" evidence="8">
    <location>
        <begin position="131"/>
        <end position="151"/>
    </location>
</feature>
<dbReference type="PANTHER" id="PTHR43271">
    <property type="entry name" value="BLL2771 PROTEIN"/>
    <property type="match status" value="1"/>
</dbReference>
<dbReference type="PANTHER" id="PTHR43271:SF2">
    <property type="entry name" value="BLL2771 PROTEIN"/>
    <property type="match status" value="1"/>
</dbReference>
<evidence type="ECO:0000256" key="8">
    <source>
        <dbReference type="SAM" id="Phobius"/>
    </source>
</evidence>
<evidence type="ECO:0000256" key="6">
    <source>
        <dbReference type="ARBA" id="ARBA00022989"/>
    </source>
</evidence>
<feature type="transmembrane region" description="Helical" evidence="8">
    <location>
        <begin position="243"/>
        <end position="263"/>
    </location>
</feature>
<sequence length="374" mass="40458">MEKRRILTGILLVVIGIFVTSNIYTLIPLYPEIGKAMGIPAKEAGYGSTAFTLFYACGLLLCGPLSDRAGRKKVMVAGLFLSAFTTFFVSLAQNPAQLYLFRGLQGFTLASFAPAAFSYSFELFRDRERPFWLALINAGFLCAGLLGQIAGFALADYGGWTSVYLFFSIAYGILAFLSVSLLPPSSFFGNKEGISRILREMALLLKNRTLAQCYALVSTLLFSFVAFYEALGYVLPASSEKFFQVRALGLAGAFLSLFTGIFIRRVSATRTLLAGISLSGTAAVMLLFSETAFSVGLVSVFFVSGISLLIPTVIHLIGNKSGPMRGKALSLYSFLLMAGAALGSLAAAMFPYKIVLFFIVLLFAADFLIARNLR</sequence>
<feature type="transmembrane region" description="Helical" evidence="8">
    <location>
        <begin position="270"/>
        <end position="289"/>
    </location>
</feature>
<dbReference type="Pfam" id="PF07690">
    <property type="entry name" value="MFS_1"/>
    <property type="match status" value="1"/>
</dbReference>
<evidence type="ECO:0000259" key="9">
    <source>
        <dbReference type="PROSITE" id="PS50850"/>
    </source>
</evidence>
<evidence type="ECO:0000313" key="11">
    <source>
        <dbReference type="Proteomes" id="UP000257014"/>
    </source>
</evidence>
<comment type="similarity">
    <text evidence="2">Belongs to the major facilitator superfamily.</text>
</comment>
<gene>
    <name evidence="10" type="ORF">C6P37_09510</name>
</gene>
<feature type="transmembrane region" description="Helical" evidence="8">
    <location>
        <begin position="163"/>
        <end position="188"/>
    </location>
</feature>
<dbReference type="SUPFAM" id="SSF103473">
    <property type="entry name" value="MFS general substrate transporter"/>
    <property type="match status" value="1"/>
</dbReference>
<feature type="transmembrane region" description="Helical" evidence="8">
    <location>
        <begin position="354"/>
        <end position="373"/>
    </location>
</feature>
<keyword evidence="6 8" id="KW-1133">Transmembrane helix</keyword>
<evidence type="ECO:0000313" key="10">
    <source>
        <dbReference type="EMBL" id="REJ28073.1"/>
    </source>
</evidence>
<dbReference type="RefSeq" id="WP_120669629.1">
    <property type="nucleotide sequence ID" value="NZ_JBAIZG010000064.1"/>
</dbReference>
<organism evidence="10 11">
    <name type="scientific">Caldibacillus debilis</name>
    <dbReference type="NCBI Taxonomy" id="301148"/>
    <lineage>
        <taxon>Bacteria</taxon>
        <taxon>Bacillati</taxon>
        <taxon>Bacillota</taxon>
        <taxon>Bacilli</taxon>
        <taxon>Bacillales</taxon>
        <taxon>Bacillaceae</taxon>
        <taxon>Caldibacillus</taxon>
    </lineage>
</organism>
<dbReference type="PROSITE" id="PS50850">
    <property type="entry name" value="MFS"/>
    <property type="match status" value="1"/>
</dbReference>
<evidence type="ECO:0000256" key="3">
    <source>
        <dbReference type="ARBA" id="ARBA00022448"/>
    </source>
</evidence>
<feature type="transmembrane region" description="Helical" evidence="8">
    <location>
        <begin position="295"/>
        <end position="317"/>
    </location>
</feature>
<dbReference type="AlphaFoldDB" id="A0A3E0K3I5"/>
<name>A0A3E0K3I5_9BACI</name>
<evidence type="ECO:0000256" key="2">
    <source>
        <dbReference type="ARBA" id="ARBA00008335"/>
    </source>
</evidence>